<organism evidence="2 3">
    <name type="scientific">Stylosanthes scabra</name>
    <dbReference type="NCBI Taxonomy" id="79078"/>
    <lineage>
        <taxon>Eukaryota</taxon>
        <taxon>Viridiplantae</taxon>
        <taxon>Streptophyta</taxon>
        <taxon>Embryophyta</taxon>
        <taxon>Tracheophyta</taxon>
        <taxon>Spermatophyta</taxon>
        <taxon>Magnoliopsida</taxon>
        <taxon>eudicotyledons</taxon>
        <taxon>Gunneridae</taxon>
        <taxon>Pentapetalae</taxon>
        <taxon>rosids</taxon>
        <taxon>fabids</taxon>
        <taxon>Fabales</taxon>
        <taxon>Fabaceae</taxon>
        <taxon>Papilionoideae</taxon>
        <taxon>50 kb inversion clade</taxon>
        <taxon>dalbergioids sensu lato</taxon>
        <taxon>Dalbergieae</taxon>
        <taxon>Pterocarpus clade</taxon>
        <taxon>Stylosanthes</taxon>
    </lineage>
</organism>
<sequence>MEEAETSRVRETQQATPEVGDEELGVQGVNGPAPNVSCGPEGETYIGESPIRTVMLEDDRRTKDVIQEWEDSRFHLPERNCGSEELLEAQNVDHNLNRSIETGSSTASAPPSFEYARVLTNGSDNNNLERERGRSRERKRGKRRQTRKKSLKLIEQVKEKARRKKDGRRRKKEDDEEWGSQEEIEATESDKENTWWVGTKTGLRAEAEDTTKKYLRTKEEGAKEIEKGQGKSRNRQAGNKVKEVGAFKNCLQ</sequence>
<evidence type="ECO:0000313" key="3">
    <source>
        <dbReference type="Proteomes" id="UP001341840"/>
    </source>
</evidence>
<feature type="compositionally biased region" description="Basic residues" evidence="1">
    <location>
        <begin position="160"/>
        <end position="171"/>
    </location>
</feature>
<feature type="compositionally biased region" description="Basic residues" evidence="1">
    <location>
        <begin position="135"/>
        <end position="151"/>
    </location>
</feature>
<accession>A0ABU6TIK8</accession>
<protein>
    <submittedName>
        <fullName evidence="2">Uncharacterized protein</fullName>
    </submittedName>
</protein>
<dbReference type="Proteomes" id="UP001341840">
    <property type="component" value="Unassembled WGS sequence"/>
</dbReference>
<reference evidence="2 3" key="1">
    <citation type="journal article" date="2023" name="Plants (Basel)">
        <title>Bridging the Gap: Combining Genomics and Transcriptomics Approaches to Understand Stylosanthes scabra, an Orphan Legume from the Brazilian Caatinga.</title>
        <authorList>
            <person name="Ferreira-Neto J.R.C."/>
            <person name="da Silva M.D."/>
            <person name="Binneck E."/>
            <person name="de Melo N.F."/>
            <person name="da Silva R.H."/>
            <person name="de Melo A.L.T.M."/>
            <person name="Pandolfi V."/>
            <person name="Bustamante F.O."/>
            <person name="Brasileiro-Vidal A.C."/>
            <person name="Benko-Iseppon A.M."/>
        </authorList>
    </citation>
    <scope>NUCLEOTIDE SEQUENCE [LARGE SCALE GENOMIC DNA]</scope>
    <source>
        <tissue evidence="2">Leaves</tissue>
    </source>
</reference>
<feature type="region of interest" description="Disordered" evidence="1">
    <location>
        <begin position="1"/>
        <end position="46"/>
    </location>
</feature>
<dbReference type="EMBL" id="JASCZI010091038">
    <property type="protein sequence ID" value="MED6148596.1"/>
    <property type="molecule type" value="Genomic_DNA"/>
</dbReference>
<evidence type="ECO:0000313" key="2">
    <source>
        <dbReference type="EMBL" id="MED6148596.1"/>
    </source>
</evidence>
<feature type="compositionally biased region" description="Acidic residues" evidence="1">
    <location>
        <begin position="174"/>
        <end position="187"/>
    </location>
</feature>
<proteinExistence type="predicted"/>
<feature type="region of interest" description="Disordered" evidence="1">
    <location>
        <begin position="97"/>
        <end position="195"/>
    </location>
</feature>
<feature type="compositionally biased region" description="Polar residues" evidence="1">
    <location>
        <begin position="97"/>
        <end position="109"/>
    </location>
</feature>
<feature type="region of interest" description="Disordered" evidence="1">
    <location>
        <begin position="219"/>
        <end position="241"/>
    </location>
</feature>
<feature type="compositionally biased region" description="Basic and acidic residues" evidence="1">
    <location>
        <begin position="1"/>
        <end position="11"/>
    </location>
</feature>
<feature type="compositionally biased region" description="Basic and acidic residues" evidence="1">
    <location>
        <begin position="219"/>
        <end position="229"/>
    </location>
</feature>
<comment type="caution">
    <text evidence="2">The sequence shown here is derived from an EMBL/GenBank/DDBJ whole genome shotgun (WGS) entry which is preliminary data.</text>
</comment>
<name>A0ABU6TIK8_9FABA</name>
<evidence type="ECO:0000256" key="1">
    <source>
        <dbReference type="SAM" id="MobiDB-lite"/>
    </source>
</evidence>
<gene>
    <name evidence="2" type="ORF">PIB30_054567</name>
</gene>
<keyword evidence="3" id="KW-1185">Reference proteome</keyword>